<evidence type="ECO:0000256" key="1">
    <source>
        <dbReference type="ARBA" id="ARBA00023125"/>
    </source>
</evidence>
<feature type="DNA-binding region" description="H-T-H motif" evidence="2">
    <location>
        <begin position="24"/>
        <end position="43"/>
    </location>
</feature>
<organism evidence="4 5">
    <name type="scientific">Mycolicibacterium anyangense</name>
    <dbReference type="NCBI Taxonomy" id="1431246"/>
    <lineage>
        <taxon>Bacteria</taxon>
        <taxon>Bacillati</taxon>
        <taxon>Actinomycetota</taxon>
        <taxon>Actinomycetes</taxon>
        <taxon>Mycobacteriales</taxon>
        <taxon>Mycobacteriaceae</taxon>
        <taxon>Mycolicibacterium</taxon>
    </lineage>
</organism>
<dbReference type="AlphaFoldDB" id="A0A6N4WHI3"/>
<keyword evidence="1 2" id="KW-0238">DNA-binding</keyword>
<evidence type="ECO:0000313" key="5">
    <source>
        <dbReference type="Proteomes" id="UP000467249"/>
    </source>
</evidence>
<sequence length="200" mass="21241">MARKNAIIDAALVVVGEVGIAGLSMRVVAAQAGIPLAAVGYYFTGKDDLINAAFERHVQRETARVTRAITRMGDSPGPADLADRLTDFVVTGLTAARHQLLAEYEFTIEAVRRPVLAEASAAWQAILGAQLQAVVESLGSPRPKADARLILSVLAGLEIDHLSTPVEVAQAQMISDVLHRLLSVLALTWTPGQQDGRNGS</sequence>
<keyword evidence="5" id="KW-1185">Reference proteome</keyword>
<evidence type="ECO:0000259" key="3">
    <source>
        <dbReference type="PROSITE" id="PS50977"/>
    </source>
</evidence>
<name>A0A6N4WHI3_9MYCO</name>
<dbReference type="InterPro" id="IPR050109">
    <property type="entry name" value="HTH-type_TetR-like_transc_reg"/>
</dbReference>
<dbReference type="InterPro" id="IPR009057">
    <property type="entry name" value="Homeodomain-like_sf"/>
</dbReference>
<dbReference type="SUPFAM" id="SSF46689">
    <property type="entry name" value="Homeodomain-like"/>
    <property type="match status" value="1"/>
</dbReference>
<dbReference type="Pfam" id="PF17940">
    <property type="entry name" value="TetR_C_31"/>
    <property type="match status" value="1"/>
</dbReference>
<dbReference type="InterPro" id="IPR041583">
    <property type="entry name" value="TetR_C_31"/>
</dbReference>
<dbReference type="Proteomes" id="UP000467249">
    <property type="component" value="Chromosome"/>
</dbReference>
<dbReference type="InterPro" id="IPR036271">
    <property type="entry name" value="Tet_transcr_reg_TetR-rel_C_sf"/>
</dbReference>
<evidence type="ECO:0000313" key="4">
    <source>
        <dbReference type="EMBL" id="BBZ78671.1"/>
    </source>
</evidence>
<dbReference type="PRINTS" id="PR00455">
    <property type="entry name" value="HTHTETR"/>
</dbReference>
<dbReference type="PANTHER" id="PTHR30055">
    <property type="entry name" value="HTH-TYPE TRANSCRIPTIONAL REGULATOR RUTR"/>
    <property type="match status" value="1"/>
</dbReference>
<gene>
    <name evidence="4" type="ORF">MANY_40080</name>
</gene>
<dbReference type="PROSITE" id="PS50977">
    <property type="entry name" value="HTH_TETR_2"/>
    <property type="match status" value="1"/>
</dbReference>
<dbReference type="InterPro" id="IPR001647">
    <property type="entry name" value="HTH_TetR"/>
</dbReference>
<reference evidence="4 5" key="1">
    <citation type="journal article" date="2019" name="Emerg. Microbes Infect.">
        <title>Comprehensive subspecies identification of 175 nontuberculous mycobacteria species based on 7547 genomic profiles.</title>
        <authorList>
            <person name="Matsumoto Y."/>
            <person name="Kinjo T."/>
            <person name="Motooka D."/>
            <person name="Nabeya D."/>
            <person name="Jung N."/>
            <person name="Uechi K."/>
            <person name="Horii T."/>
            <person name="Iida T."/>
            <person name="Fujita J."/>
            <person name="Nakamura S."/>
        </authorList>
    </citation>
    <scope>NUCLEOTIDE SEQUENCE [LARGE SCALE GENOMIC DNA]</scope>
    <source>
        <strain evidence="4 5">JCM 30275</strain>
    </source>
</reference>
<dbReference type="SUPFAM" id="SSF48498">
    <property type="entry name" value="Tetracyclin repressor-like, C-terminal domain"/>
    <property type="match status" value="1"/>
</dbReference>
<feature type="domain" description="HTH tetR-type" evidence="3">
    <location>
        <begin position="1"/>
        <end position="61"/>
    </location>
</feature>
<dbReference type="GO" id="GO:0003700">
    <property type="term" value="F:DNA-binding transcription factor activity"/>
    <property type="evidence" value="ECO:0007669"/>
    <property type="project" value="TreeGrafter"/>
</dbReference>
<dbReference type="Pfam" id="PF00440">
    <property type="entry name" value="TetR_N"/>
    <property type="match status" value="1"/>
</dbReference>
<dbReference type="PANTHER" id="PTHR30055:SF231">
    <property type="entry name" value="TRANSCRIPTIONAL REGULATORY PROTEIN (PROBABLY DEOR-FAMILY)-RELATED"/>
    <property type="match status" value="1"/>
</dbReference>
<dbReference type="KEGG" id="many:MANY_40080"/>
<dbReference type="Gene3D" id="1.10.357.10">
    <property type="entry name" value="Tetracycline Repressor, domain 2"/>
    <property type="match status" value="1"/>
</dbReference>
<protein>
    <recommendedName>
        <fullName evidence="3">HTH tetR-type domain-containing protein</fullName>
    </recommendedName>
</protein>
<dbReference type="EMBL" id="AP022620">
    <property type="protein sequence ID" value="BBZ78671.1"/>
    <property type="molecule type" value="Genomic_DNA"/>
</dbReference>
<proteinExistence type="predicted"/>
<dbReference type="GO" id="GO:0000976">
    <property type="term" value="F:transcription cis-regulatory region binding"/>
    <property type="evidence" value="ECO:0007669"/>
    <property type="project" value="TreeGrafter"/>
</dbReference>
<accession>A0A6N4WHI3</accession>
<evidence type="ECO:0000256" key="2">
    <source>
        <dbReference type="PROSITE-ProRule" id="PRU00335"/>
    </source>
</evidence>